<protein>
    <recommendedName>
        <fullName evidence="3">Serine protease</fullName>
    </recommendedName>
</protein>
<dbReference type="PATRIC" id="fig|1285586.5.peg.2920"/>
<dbReference type="OrthoDB" id="2086300at2"/>
<dbReference type="EMBL" id="AQPX01000021">
    <property type="protein sequence ID" value="EON71657.1"/>
    <property type="molecule type" value="Genomic_DNA"/>
</dbReference>
<evidence type="ECO:0008006" key="3">
    <source>
        <dbReference type="Google" id="ProtNLM"/>
    </source>
</evidence>
<name>R7ZC15_LYSSH</name>
<dbReference type="HOGENOM" id="CLU_126447_1_0_9"/>
<comment type="caution">
    <text evidence="1">The sequence shown here is derived from an EMBL/GenBank/DDBJ whole genome shotgun (WGS) entry which is preliminary data.</text>
</comment>
<dbReference type="eggNOG" id="ENOG50324GI">
    <property type="taxonomic scope" value="Bacteria"/>
</dbReference>
<dbReference type="Proteomes" id="UP000013911">
    <property type="component" value="Unassembled WGS sequence"/>
</dbReference>
<evidence type="ECO:0000313" key="2">
    <source>
        <dbReference type="Proteomes" id="UP000013911"/>
    </source>
</evidence>
<sequence length="191" mass="21830">MNYFILSQDDRISNAVEPIGLAQVIKKELLTVERMEELEDIDRQFPVLNKHDNDYIDFIAKPIALLADPVKQLVEKYEPRLPIKPVILMEQAKLKQVLYWLIIPPQVACLSAQTEFHLDGTLKKLVIDEALAAPYTIFKIAGIKEDYLIVNIELAESILRRAFRGIRLLKVQTEGTWNATFSGTDCSISYN</sequence>
<dbReference type="RefSeq" id="WP_010859792.1">
    <property type="nucleotide sequence ID" value="NZ_KB933398.1"/>
</dbReference>
<gene>
    <name evidence="1" type="ORF">H131_14278</name>
</gene>
<proteinExistence type="predicted"/>
<reference evidence="1 2" key="1">
    <citation type="submission" date="2013-04" db="EMBL/GenBank/DDBJ databases">
        <title>Draft genome of the heavy metal tolerant bacterium Lysinibacillus sphaericus strain OT4b.31.</title>
        <authorList>
            <person name="Pena-Montenegro T.D."/>
            <person name="Dussan J."/>
        </authorList>
    </citation>
    <scope>NUCLEOTIDE SEQUENCE [LARGE SCALE GENOMIC DNA]</scope>
    <source>
        <strain evidence="1 2">OT4b.31</strain>
    </source>
</reference>
<accession>R7ZC15</accession>
<evidence type="ECO:0000313" key="1">
    <source>
        <dbReference type="EMBL" id="EON71657.1"/>
    </source>
</evidence>
<organism evidence="1 2">
    <name type="scientific">Lysinibacillus sphaericus OT4b.31</name>
    <dbReference type="NCBI Taxonomy" id="1285586"/>
    <lineage>
        <taxon>Bacteria</taxon>
        <taxon>Bacillati</taxon>
        <taxon>Bacillota</taxon>
        <taxon>Bacilli</taxon>
        <taxon>Bacillales</taxon>
        <taxon>Bacillaceae</taxon>
        <taxon>Lysinibacillus</taxon>
    </lineage>
</organism>
<dbReference type="AlphaFoldDB" id="R7ZC15"/>